<dbReference type="Pfam" id="PF22636">
    <property type="entry name" value="FlK"/>
    <property type="match status" value="1"/>
</dbReference>
<feature type="domain" description="Fluoroacetyl-CoA-specific thioesterase-like" evidence="1">
    <location>
        <begin position="30"/>
        <end position="114"/>
    </location>
</feature>
<reference evidence="2 3" key="1">
    <citation type="submission" date="2015-04" db="EMBL/GenBank/DDBJ databases">
        <title>Complete Genome Sequence of Kosmotoga pacifica SLHLJ1.</title>
        <authorList>
            <person name="Jiang L.J."/>
            <person name="Shao Z.Z."/>
            <person name="Jebbar M."/>
        </authorList>
    </citation>
    <scope>NUCLEOTIDE SEQUENCE [LARGE SCALE GENOMIC DNA]</scope>
    <source>
        <strain evidence="2 3">SLHLJ1</strain>
    </source>
</reference>
<dbReference type="EMBL" id="CP011232">
    <property type="protein sequence ID" value="AKI96955.1"/>
    <property type="molecule type" value="Genomic_DNA"/>
</dbReference>
<dbReference type="OrthoDB" id="9848044at2"/>
<dbReference type="InterPro" id="IPR054485">
    <property type="entry name" value="FlK-like_dom"/>
</dbReference>
<evidence type="ECO:0000313" key="3">
    <source>
        <dbReference type="Proteomes" id="UP000035159"/>
    </source>
</evidence>
<sequence length="131" mass="14888">MKLEELNGRSFSALLETEDPELLWKERPDIEGLNLLSTSGIQKLLLIASREILSPFESESEVFVVTFIQLEHKDVALVKRYVNLEFTTTVNGRNVIFEGTVEQGHSVVAEFKLIRRKISLESIGRKLSEKA</sequence>
<evidence type="ECO:0000313" key="2">
    <source>
        <dbReference type="EMBL" id="AKI96955.1"/>
    </source>
</evidence>
<dbReference type="InterPro" id="IPR029069">
    <property type="entry name" value="HotDog_dom_sf"/>
</dbReference>
<dbReference type="Gene3D" id="3.10.129.10">
    <property type="entry name" value="Hotdog Thioesterase"/>
    <property type="match status" value="1"/>
</dbReference>
<protein>
    <recommendedName>
        <fullName evidence="1">Fluoroacetyl-CoA-specific thioesterase-like domain-containing protein</fullName>
    </recommendedName>
</protein>
<dbReference type="KEGG" id="kpf:IX53_02975"/>
<evidence type="ECO:0000259" key="1">
    <source>
        <dbReference type="Pfam" id="PF22636"/>
    </source>
</evidence>
<dbReference type="AlphaFoldDB" id="A0A0G2Z5T7"/>
<dbReference type="STRING" id="1330330.IX53_02975"/>
<name>A0A0G2Z5T7_9BACT</name>
<dbReference type="SUPFAM" id="SSF54637">
    <property type="entry name" value="Thioesterase/thiol ester dehydrase-isomerase"/>
    <property type="match status" value="1"/>
</dbReference>
<dbReference type="Proteomes" id="UP000035159">
    <property type="component" value="Chromosome"/>
</dbReference>
<keyword evidence="3" id="KW-1185">Reference proteome</keyword>
<dbReference type="PATRIC" id="fig|1330330.3.peg.597"/>
<gene>
    <name evidence="2" type="ORF">IX53_02975</name>
</gene>
<organism evidence="2 3">
    <name type="scientific">Kosmotoga pacifica</name>
    <dbReference type="NCBI Taxonomy" id="1330330"/>
    <lineage>
        <taxon>Bacteria</taxon>
        <taxon>Thermotogati</taxon>
        <taxon>Thermotogota</taxon>
        <taxon>Thermotogae</taxon>
        <taxon>Kosmotogales</taxon>
        <taxon>Kosmotogaceae</taxon>
        <taxon>Kosmotoga</taxon>
    </lineage>
</organism>
<dbReference type="RefSeq" id="WP_047754090.1">
    <property type="nucleotide sequence ID" value="NZ_CAJUHA010000019.1"/>
</dbReference>
<proteinExistence type="predicted"/>
<accession>A0A0G2Z5T7</accession>